<dbReference type="RefSeq" id="XP_022839837.1">
    <property type="nucleotide sequence ID" value="XM_022983206.1"/>
</dbReference>
<gene>
    <name evidence="8" type="ORF">OT_ostta10g02690</name>
</gene>
<dbReference type="Pfam" id="PF23139">
    <property type="entry name" value="OB_YrrC"/>
    <property type="match status" value="1"/>
</dbReference>
<dbReference type="GO" id="GO:0003677">
    <property type="term" value="F:DNA binding"/>
    <property type="evidence" value="ECO:0007669"/>
    <property type="project" value="InterPro"/>
</dbReference>
<evidence type="ECO:0000259" key="6">
    <source>
        <dbReference type="Pfam" id="PF18335"/>
    </source>
</evidence>
<organism evidence="8 9">
    <name type="scientific">Ostreococcus tauri</name>
    <name type="common">Marine green alga</name>
    <dbReference type="NCBI Taxonomy" id="70448"/>
    <lineage>
        <taxon>Eukaryota</taxon>
        <taxon>Viridiplantae</taxon>
        <taxon>Chlorophyta</taxon>
        <taxon>Mamiellophyceae</taxon>
        <taxon>Mamiellales</taxon>
        <taxon>Bathycoccaceae</taxon>
        <taxon>Ostreococcus</taxon>
    </lineage>
</organism>
<evidence type="ECO:0000313" key="9">
    <source>
        <dbReference type="Proteomes" id="UP000009170"/>
    </source>
</evidence>
<name>A0A090M5H5_OSTTA</name>
<dbReference type="Proteomes" id="UP000009170">
    <property type="component" value="Unassembled WGS sequence"/>
</dbReference>
<dbReference type="KEGG" id="ota:OT_ostta10g02690"/>
<keyword evidence="1" id="KW-0547">Nucleotide-binding</keyword>
<dbReference type="Pfam" id="PF13604">
    <property type="entry name" value="AAA_30"/>
    <property type="match status" value="1"/>
</dbReference>
<dbReference type="SUPFAM" id="SSF47781">
    <property type="entry name" value="RuvA domain 2-like"/>
    <property type="match status" value="1"/>
</dbReference>
<dbReference type="Pfam" id="PF14490">
    <property type="entry name" value="HHH_RecD2"/>
    <property type="match status" value="1"/>
</dbReference>
<dbReference type="InterPro" id="IPR041451">
    <property type="entry name" value="RecD2_SH13"/>
</dbReference>
<dbReference type="InterPro" id="IPR006345">
    <property type="entry name" value="RecD2"/>
</dbReference>
<feature type="domain" description="ATP-dependent RecD2 DNA helicase OB-fold" evidence="7">
    <location>
        <begin position="98"/>
        <end position="185"/>
    </location>
</feature>
<dbReference type="PANTHER" id="PTHR43788:SF6">
    <property type="entry name" value="DNA HELICASE B"/>
    <property type="match status" value="1"/>
</dbReference>
<dbReference type="Pfam" id="PF13538">
    <property type="entry name" value="UvrD_C_2"/>
    <property type="match status" value="1"/>
</dbReference>
<feature type="domain" description="UvrD-like helicase C-terminal" evidence="4">
    <location>
        <begin position="841"/>
        <end position="889"/>
    </location>
</feature>
<feature type="region of interest" description="Disordered" evidence="3">
    <location>
        <begin position="1"/>
        <end position="46"/>
    </location>
</feature>
<reference evidence="9" key="1">
    <citation type="journal article" date="2006" name="Proc. Natl. Acad. Sci. U.S.A.">
        <title>Genome analysis of the smallest free-living eukaryote Ostreococcus tauri unveils many unique features.</title>
        <authorList>
            <person name="Derelle E."/>
            <person name="Ferraz C."/>
            <person name="Rombauts S."/>
            <person name="Rouze P."/>
            <person name="Worden A.Z."/>
            <person name="Robbens S."/>
            <person name="Partensky F."/>
            <person name="Degroeve S."/>
            <person name="Echeynie S."/>
            <person name="Cooke R."/>
            <person name="Saeys Y."/>
            <person name="Wuyts J."/>
            <person name="Jabbari K."/>
            <person name="Bowler C."/>
            <person name="Panaud O."/>
            <person name="Piegu B."/>
            <person name="Ball S.G."/>
            <person name="Ral J.-P."/>
            <person name="Bouget F.-Y."/>
            <person name="Piganeau G."/>
            <person name="De Baets B."/>
            <person name="Picard A."/>
            <person name="Delseny M."/>
            <person name="Demaille J."/>
            <person name="Van de Peer Y."/>
            <person name="Moreau H."/>
        </authorList>
    </citation>
    <scope>NUCLEOTIDE SEQUENCE [LARGE SCALE GENOMIC DNA]</scope>
    <source>
        <strain evidence="9">OTTH 0595 / CCAP 157/2 / RCC745</strain>
    </source>
</reference>
<dbReference type="OrthoDB" id="6513042at2759"/>
<dbReference type="Gene3D" id="3.40.50.300">
    <property type="entry name" value="P-loop containing nucleotide triphosphate hydrolases"/>
    <property type="match status" value="2"/>
</dbReference>
<evidence type="ECO:0000256" key="3">
    <source>
        <dbReference type="SAM" id="MobiDB-lite"/>
    </source>
</evidence>
<sequence>MMIRSLARRRTGPSSTRVGGGARVRAASEGSDDVGTSTSYTYRDDARETRRLAAGLSRLSLGNANASGGRTFASQPAAMYGDDGMGSAPGGVGADVPRIRGEIKRVTFHSKDNGYTVARMEVDGSCELPPGALATPKRRRKDSKPTPTVTVVGTLPGVSEGQMLELVGQWKENAKYGVEFVITGAPTELKPSNEDGMLRYLSGGALPGCGKVTAQRLVDHFGVNLMDVLNSPDAAKKLMKCDGIGPKTAQKLKTNWDETQGKRDAAVFLEKHGVPLPLAQRAAAQYGPMTEDLIRNNPFEALGSVRGATFHRIDALASKLGKEPDDPARLGAAIIEVLSAAAVSSGHAYLPWSKIVDGVRTLVGQSAIIDDDNMRAAAEAMRRKGEIRVQRLPDPKSPPGSIDPFEGDWSTAALYTSAMHSAEVAVASDLTNRMKRSNIKVDSARVERWLEAAAQKEGWRTLSETQKGFVRVALESPVTILTGGPGTGKTFATHVIVRLWRAMGKSVVMCAPTGRAAQRLMEITTAGRDIVNPIMSSTIHRLLEFRATDALEGMEDDGPLQALSYKGRFSRDAKNPIQADVVVIDESSMLDLPLAAALLAAIPANAQVVFVGDADQLPSVGPGSLLRDMLAAQSVPSVALTDIFRQAAASGIVRAAHAINAGAFIPADIKETRYDVTMNELRVVADAIDASAPPSDPELKPDCLWVSLPNESNASVEAVLDHVLNDVLPARGFSPNDLQVLSPMRRGVASTGALNSWLQASLNPSCDSKAEVTVGSFYGDITFREGDRVLQQRNDYDKEVFNGDLGTIRRINANDGSAIVSFGADLREIPYTKSELRDLIPAYAMTIHKAQGSEYRAVVLVMTNAHRPLLRRELLYTGVTRAKELLVVVAPRSALSVAIETHGKDSRCSGLVDRLAGSVRAPPMRPR</sequence>
<feature type="domain" description="ATP-dependent RecD2 DNA helicase SH3" evidence="6">
    <location>
        <begin position="754"/>
        <end position="822"/>
    </location>
</feature>
<comment type="caution">
    <text evidence="8">The sequence shown here is derived from an EMBL/GenBank/DDBJ whole genome shotgun (WGS) entry which is preliminary data.</text>
</comment>
<dbReference type="GO" id="GO:0005524">
    <property type="term" value="F:ATP binding"/>
    <property type="evidence" value="ECO:0007669"/>
    <property type="project" value="UniProtKB-KW"/>
</dbReference>
<evidence type="ECO:0000256" key="2">
    <source>
        <dbReference type="ARBA" id="ARBA00022840"/>
    </source>
</evidence>
<dbReference type="Gene3D" id="1.10.10.2220">
    <property type="match status" value="1"/>
</dbReference>
<dbReference type="GO" id="GO:0043139">
    <property type="term" value="F:5'-3' DNA helicase activity"/>
    <property type="evidence" value="ECO:0007669"/>
    <property type="project" value="InterPro"/>
</dbReference>
<dbReference type="STRING" id="70448.A0A090M5H5"/>
<feature type="domain" description="ATP-dependent RecD2 DNA helicase-like helix-hairpin-helix" evidence="5">
    <location>
        <begin position="259"/>
        <end position="349"/>
    </location>
</feature>
<dbReference type="CDD" id="cd18809">
    <property type="entry name" value="SF1_C_RecD"/>
    <property type="match status" value="1"/>
</dbReference>
<evidence type="ECO:0000259" key="5">
    <source>
        <dbReference type="Pfam" id="PF14490"/>
    </source>
</evidence>
<feature type="compositionally biased region" description="Basic residues" evidence="3">
    <location>
        <begin position="1"/>
        <end position="11"/>
    </location>
</feature>
<evidence type="ECO:0000256" key="1">
    <source>
        <dbReference type="ARBA" id="ARBA00022741"/>
    </source>
</evidence>
<proteinExistence type="inferred from homology"/>
<evidence type="ECO:0000259" key="7">
    <source>
        <dbReference type="Pfam" id="PF23139"/>
    </source>
</evidence>
<dbReference type="GO" id="GO:0016787">
    <property type="term" value="F:hydrolase activity"/>
    <property type="evidence" value="ECO:0007669"/>
    <property type="project" value="UniProtKB-KW"/>
</dbReference>
<dbReference type="CDD" id="cd17933">
    <property type="entry name" value="DEXSc_RecD-like"/>
    <property type="match status" value="1"/>
</dbReference>
<reference evidence="8 9" key="2">
    <citation type="journal article" date="2014" name="BMC Genomics">
        <title>An improved genome of the model marine alga Ostreococcus tauri unfolds by assessing Illumina de novo assemblies.</title>
        <authorList>
            <person name="Blanc-Mathieu R."/>
            <person name="Verhelst B."/>
            <person name="Derelle E."/>
            <person name="Rombauts S."/>
            <person name="Bouget F.Y."/>
            <person name="Carre I."/>
            <person name="Chateau A."/>
            <person name="Eyre-Walker A."/>
            <person name="Grimsley N."/>
            <person name="Moreau H."/>
            <person name="Piegu B."/>
            <person name="Rivals E."/>
            <person name="Schackwitz W."/>
            <person name="Van de Peer Y."/>
            <person name="Piganeau G."/>
        </authorList>
    </citation>
    <scope>NUCLEOTIDE SEQUENCE [LARGE SCALE GENOMIC DNA]</scope>
    <source>
        <strain evidence="9">OTTH 0595 / CCAP 157/2 / RCC745</strain>
    </source>
</reference>
<dbReference type="EMBL" id="CAID01000010">
    <property type="protein sequence ID" value="CEF99436.1"/>
    <property type="molecule type" value="Genomic_DNA"/>
</dbReference>
<dbReference type="InterPro" id="IPR010994">
    <property type="entry name" value="RuvA_2-like"/>
</dbReference>
<dbReference type="InterPro" id="IPR029493">
    <property type="entry name" value="RecD2-like_HHH"/>
</dbReference>
<evidence type="ECO:0000313" key="8">
    <source>
        <dbReference type="EMBL" id="CEF99436.1"/>
    </source>
</evidence>
<dbReference type="GO" id="GO:0006310">
    <property type="term" value="P:DNA recombination"/>
    <property type="evidence" value="ECO:0007669"/>
    <property type="project" value="InterPro"/>
</dbReference>
<dbReference type="InParanoid" id="A0A090M5H5"/>
<keyword evidence="8" id="KW-0378">Hydrolase</keyword>
<dbReference type="PANTHER" id="PTHR43788">
    <property type="entry name" value="DNA2/NAM7 HELICASE FAMILY MEMBER"/>
    <property type="match status" value="1"/>
</dbReference>
<dbReference type="InterPro" id="IPR050534">
    <property type="entry name" value="Coronavir_polyprotein_1ab"/>
</dbReference>
<dbReference type="SUPFAM" id="SSF52540">
    <property type="entry name" value="P-loop containing nucleoside triphosphate hydrolases"/>
    <property type="match status" value="1"/>
</dbReference>
<dbReference type="Gene3D" id="1.10.150.20">
    <property type="entry name" value="5' to 3' exonuclease, C-terminal subdomain"/>
    <property type="match status" value="1"/>
</dbReference>
<evidence type="ECO:0000259" key="4">
    <source>
        <dbReference type="Pfam" id="PF13538"/>
    </source>
</evidence>
<dbReference type="AlphaFoldDB" id="A0A090M5H5"/>
<accession>A0A090M5H5</accession>
<dbReference type="InterPro" id="IPR027785">
    <property type="entry name" value="UvrD-like_helicase_C"/>
</dbReference>
<feature type="region of interest" description="Disordered" evidence="3">
    <location>
        <begin position="128"/>
        <end position="147"/>
    </location>
</feature>
<keyword evidence="2" id="KW-0067">ATP-binding</keyword>
<dbReference type="GeneID" id="34946204"/>
<dbReference type="InterPro" id="IPR027417">
    <property type="entry name" value="P-loop_NTPase"/>
</dbReference>
<protein>
    <submittedName>
        <fullName evidence="8">P-loop containing nucleoside triphosphate hydrolase</fullName>
    </submittedName>
</protein>
<dbReference type="HAMAP" id="MF_01488">
    <property type="entry name" value="RecD2"/>
    <property type="match status" value="1"/>
</dbReference>
<dbReference type="InterPro" id="IPR055446">
    <property type="entry name" value="RecD2_N_OB"/>
</dbReference>
<dbReference type="Gene3D" id="2.30.30.940">
    <property type="match status" value="1"/>
</dbReference>
<dbReference type="Pfam" id="PF18335">
    <property type="entry name" value="SH3_13"/>
    <property type="match status" value="1"/>
</dbReference>
<keyword evidence="9" id="KW-1185">Reference proteome</keyword>